<accession>A0AAD4L8L2</accession>
<gene>
    <name evidence="2" type="ORF">EDB92DRAFT_1893329</name>
</gene>
<keyword evidence="1" id="KW-1133">Transmembrane helix</keyword>
<feature type="transmembrane region" description="Helical" evidence="1">
    <location>
        <begin position="116"/>
        <end position="134"/>
    </location>
</feature>
<dbReference type="EMBL" id="JAKELL010000097">
    <property type="protein sequence ID" value="KAH8982677.1"/>
    <property type="molecule type" value="Genomic_DNA"/>
</dbReference>
<evidence type="ECO:0000313" key="2">
    <source>
        <dbReference type="EMBL" id="KAH8982677.1"/>
    </source>
</evidence>
<dbReference type="Proteomes" id="UP001201163">
    <property type="component" value="Unassembled WGS sequence"/>
</dbReference>
<reference evidence="2" key="1">
    <citation type="submission" date="2022-01" db="EMBL/GenBank/DDBJ databases">
        <title>Comparative genomics reveals a dynamic genome evolution in the ectomycorrhizal milk-cap (Lactarius) mushrooms.</title>
        <authorList>
            <consortium name="DOE Joint Genome Institute"/>
            <person name="Lebreton A."/>
            <person name="Tang N."/>
            <person name="Kuo A."/>
            <person name="LaButti K."/>
            <person name="Drula E."/>
            <person name="Barry K."/>
            <person name="Clum A."/>
            <person name="Lipzen A."/>
            <person name="Mousain D."/>
            <person name="Ng V."/>
            <person name="Wang R."/>
            <person name="Wang X."/>
            <person name="Dai Y."/>
            <person name="Henrissat B."/>
            <person name="Grigoriev I.V."/>
            <person name="Guerin-Laguette A."/>
            <person name="Yu F."/>
            <person name="Martin F.M."/>
        </authorList>
    </citation>
    <scope>NUCLEOTIDE SEQUENCE</scope>
    <source>
        <strain evidence="2">QP</strain>
    </source>
</reference>
<organism evidence="2 3">
    <name type="scientific">Lactarius akahatsu</name>
    <dbReference type="NCBI Taxonomy" id="416441"/>
    <lineage>
        <taxon>Eukaryota</taxon>
        <taxon>Fungi</taxon>
        <taxon>Dikarya</taxon>
        <taxon>Basidiomycota</taxon>
        <taxon>Agaricomycotina</taxon>
        <taxon>Agaricomycetes</taxon>
        <taxon>Russulales</taxon>
        <taxon>Russulaceae</taxon>
        <taxon>Lactarius</taxon>
    </lineage>
</organism>
<evidence type="ECO:0000256" key="1">
    <source>
        <dbReference type="SAM" id="Phobius"/>
    </source>
</evidence>
<name>A0AAD4L8L2_9AGAM</name>
<feature type="transmembrane region" description="Helical" evidence="1">
    <location>
        <begin position="52"/>
        <end position="72"/>
    </location>
</feature>
<feature type="transmembrane region" description="Helical" evidence="1">
    <location>
        <begin position="84"/>
        <end position="109"/>
    </location>
</feature>
<comment type="caution">
    <text evidence="2">The sequence shown here is derived from an EMBL/GenBank/DDBJ whole genome shotgun (WGS) entry which is preliminary data.</text>
</comment>
<feature type="transmembrane region" description="Helical" evidence="1">
    <location>
        <begin position="201"/>
        <end position="222"/>
    </location>
</feature>
<evidence type="ECO:0008006" key="4">
    <source>
        <dbReference type="Google" id="ProtNLM"/>
    </source>
</evidence>
<sequence length="330" mass="37668">MTNFQDPLVVKADGLAFIKVLYVVGGIYIWEFFTSLWFEWQIITGRRSYRWSIWLYSGCRLSALFAIITIFVGFNVTTPINCRAWLVFVFFFAYSAFVFASALIVLRIVAIWERNWLVCTIAIVAWLVNIAFYIRNMTWSEAVWSTEQSTCLVIKTDRNLTTIVVTLGEDLVLLILMLAGLRRYGDVGMYGLWRFLHRQGLLWLVLVTVAEIPTTVFIILNLNDYFNLMFQTPELIMMAVGASRIYRSLADYSSMTDFNWENERFWTFHGAAFTSNPPTVDGIQLSQHAVGEPQPSATVVETFDAASPTITKNVHKVLSFTSSTVIDSPV</sequence>
<keyword evidence="3" id="KW-1185">Reference proteome</keyword>
<keyword evidence="1" id="KW-0472">Membrane</keyword>
<dbReference type="AlphaFoldDB" id="A0AAD4L8L2"/>
<feature type="transmembrane region" description="Helical" evidence="1">
    <location>
        <begin position="160"/>
        <end position="181"/>
    </location>
</feature>
<evidence type="ECO:0000313" key="3">
    <source>
        <dbReference type="Proteomes" id="UP001201163"/>
    </source>
</evidence>
<proteinExistence type="predicted"/>
<protein>
    <recommendedName>
        <fullName evidence="4">Transmembrane protein</fullName>
    </recommendedName>
</protein>
<keyword evidence="1" id="KW-0812">Transmembrane</keyword>
<feature type="transmembrane region" description="Helical" evidence="1">
    <location>
        <begin position="20"/>
        <end position="40"/>
    </location>
</feature>